<dbReference type="GO" id="GO:0010181">
    <property type="term" value="F:FMN binding"/>
    <property type="evidence" value="ECO:0007669"/>
    <property type="project" value="InterPro"/>
</dbReference>
<dbReference type="EMBL" id="MIJE01000032">
    <property type="protein sequence ID" value="OEF96278.1"/>
    <property type="molecule type" value="Genomic_DNA"/>
</dbReference>
<dbReference type="PROSITE" id="PS50902">
    <property type="entry name" value="FLAVODOXIN_LIKE"/>
    <property type="match status" value="1"/>
</dbReference>
<evidence type="ECO:0000256" key="1">
    <source>
        <dbReference type="ARBA" id="ARBA00007121"/>
    </source>
</evidence>
<dbReference type="PANTHER" id="PTHR43717:SF1">
    <property type="entry name" value="ANAEROBIC NITRIC OXIDE REDUCTASE FLAVORUBREDOXIN"/>
    <property type="match status" value="1"/>
</dbReference>
<evidence type="ECO:0000313" key="4">
    <source>
        <dbReference type="Proteomes" id="UP000094296"/>
    </source>
</evidence>
<keyword evidence="4" id="KW-1185">Reference proteome</keyword>
<dbReference type="GO" id="GO:0016651">
    <property type="term" value="F:oxidoreductase activity, acting on NAD(P)H"/>
    <property type="evidence" value="ECO:0007669"/>
    <property type="project" value="UniProtKB-ARBA"/>
</dbReference>
<dbReference type="InterPro" id="IPR036866">
    <property type="entry name" value="RibonucZ/Hydroxyglut_hydro"/>
</dbReference>
<evidence type="ECO:0000313" key="3">
    <source>
        <dbReference type="EMBL" id="OEF96278.1"/>
    </source>
</evidence>
<dbReference type="CDD" id="cd07709">
    <property type="entry name" value="flavodiiron_proteins_MBL-fold"/>
    <property type="match status" value="1"/>
</dbReference>
<dbReference type="Proteomes" id="UP000094296">
    <property type="component" value="Unassembled WGS sequence"/>
</dbReference>
<feature type="domain" description="Flavodoxin-like" evidence="2">
    <location>
        <begin position="249"/>
        <end position="388"/>
    </location>
</feature>
<accession>A0A1E5G1F7</accession>
<gene>
    <name evidence="3" type="ORF">BHF68_08945</name>
</gene>
<dbReference type="GO" id="GO:0009055">
    <property type="term" value="F:electron transfer activity"/>
    <property type="evidence" value="ECO:0007669"/>
    <property type="project" value="InterPro"/>
</dbReference>
<dbReference type="Pfam" id="PF19583">
    <property type="entry name" value="ODP"/>
    <property type="match status" value="1"/>
</dbReference>
<dbReference type="OrthoDB" id="9807946at2"/>
<dbReference type="PANTHER" id="PTHR43717">
    <property type="entry name" value="ANAEROBIC NITRIC OXIDE REDUCTASE FLAVORUBREDOXIN"/>
    <property type="match status" value="1"/>
</dbReference>
<evidence type="ECO:0000259" key="2">
    <source>
        <dbReference type="PROSITE" id="PS50902"/>
    </source>
</evidence>
<dbReference type="SMART" id="SM00849">
    <property type="entry name" value="Lactamase_B"/>
    <property type="match status" value="1"/>
</dbReference>
<dbReference type="Pfam" id="PF00258">
    <property type="entry name" value="Flavodoxin_1"/>
    <property type="match status" value="1"/>
</dbReference>
<dbReference type="GO" id="GO:0046872">
    <property type="term" value="F:metal ion binding"/>
    <property type="evidence" value="ECO:0007669"/>
    <property type="project" value="InterPro"/>
</dbReference>
<dbReference type="InterPro" id="IPR045761">
    <property type="entry name" value="ODP_dom"/>
</dbReference>
<dbReference type="InterPro" id="IPR001279">
    <property type="entry name" value="Metallo-B-lactamas"/>
</dbReference>
<proteinExistence type="inferred from homology"/>
<dbReference type="AlphaFoldDB" id="A0A1E5G1F7"/>
<dbReference type="InterPro" id="IPR008254">
    <property type="entry name" value="Flavodoxin/NO_synth"/>
</dbReference>
<protein>
    <submittedName>
        <fullName evidence="3">Flavodoxin</fullName>
    </submittedName>
</protein>
<dbReference type="Gene3D" id="3.40.50.360">
    <property type="match status" value="1"/>
</dbReference>
<dbReference type="InterPro" id="IPR029039">
    <property type="entry name" value="Flavoprotein-like_sf"/>
</dbReference>
<dbReference type="RefSeq" id="WP_069643784.1">
    <property type="nucleotide sequence ID" value="NZ_MIJE01000032.1"/>
</dbReference>
<comment type="caution">
    <text evidence="3">The sequence shown here is derived from an EMBL/GenBank/DDBJ whole genome shotgun (WGS) entry which is preliminary data.</text>
</comment>
<dbReference type="STRING" id="766136.BHF68_08945"/>
<dbReference type="SUPFAM" id="SSF52218">
    <property type="entry name" value="Flavoproteins"/>
    <property type="match status" value="1"/>
</dbReference>
<comment type="similarity">
    <text evidence="1">In the N-terminal section; belongs to the zinc metallo-hydrolase group 3 family.</text>
</comment>
<organism evidence="3 4">
    <name type="scientific">Desulfuribacillus alkaliarsenatis</name>
    <dbReference type="NCBI Taxonomy" id="766136"/>
    <lineage>
        <taxon>Bacteria</taxon>
        <taxon>Bacillati</taxon>
        <taxon>Bacillota</taxon>
        <taxon>Desulfuribacillia</taxon>
        <taxon>Desulfuribacillales</taxon>
        <taxon>Desulfuribacillaceae</taxon>
        <taxon>Desulfuribacillus</taxon>
    </lineage>
</organism>
<sequence>MIAMTDSIYWVGVNDRETHLFESMLPIPQGVSYNAYMIVDEKVALIDTVKADYNDTYLDKIKSVIGNRDVDYLVINHIEPDHSGCIKSVVEAYPDVKIVGNKKTANFLEGFYGVTENVLIVKESETLNLGKHELTFFMTPMLHWPETMMTYEGSNKTLFSGDAFGGFGALNGGVFDNEVNFSFYEDEMRRYYANIVGRYSDMVQRALNKLSNIEVQTICSTHGIVWRDNPKQVIDLYDKWSKQEGEDGVVIAYGSMYGNTKAIAEQLARAFAELGIKDIKVYDAARTHMSYILSDIWRYNTVLLGSSTYNSKMFPPMESLLSKMENSKLKNKNIGVFGTYSWSGESVDLLQKLTEQCKIQLFEPTIKNIFAPGSETVDNCKALAKNLVAAMK</sequence>
<reference evidence="3 4" key="1">
    <citation type="submission" date="2016-09" db="EMBL/GenBank/DDBJ databases">
        <title>Draft genome sequence for the type strain of Desulfuribacillus alkaliarsenatis AHT28, an obligately anaerobic, sulfidogenic bacterium isolated from Russian soda lake sediments.</title>
        <authorList>
            <person name="Abin C.A."/>
            <person name="Hollibaugh J.T."/>
        </authorList>
    </citation>
    <scope>NUCLEOTIDE SEQUENCE [LARGE SCALE GENOMIC DNA]</scope>
    <source>
        <strain evidence="3 4">AHT28</strain>
    </source>
</reference>
<dbReference type="PIRSF" id="PIRSF005243">
    <property type="entry name" value="ROO"/>
    <property type="match status" value="1"/>
</dbReference>
<dbReference type="InterPro" id="IPR016440">
    <property type="entry name" value="Rubredoxin-O_OxRdtase"/>
</dbReference>
<name>A0A1E5G1F7_9FIRM</name>
<dbReference type="Gene3D" id="3.60.15.10">
    <property type="entry name" value="Ribonuclease Z/Hydroxyacylglutathione hydrolase-like"/>
    <property type="match status" value="1"/>
</dbReference>
<dbReference type="SUPFAM" id="SSF56281">
    <property type="entry name" value="Metallo-hydrolase/oxidoreductase"/>
    <property type="match status" value="1"/>
</dbReference>